<comment type="caution">
    <text evidence="1">The sequence shown here is derived from an EMBL/GenBank/DDBJ whole genome shotgun (WGS) entry which is preliminary data.</text>
</comment>
<keyword evidence="2" id="KW-1185">Reference proteome</keyword>
<organism evidence="1 2">
    <name type="scientific">Campylobacter gastrosuis</name>
    <dbReference type="NCBI Taxonomy" id="2974576"/>
    <lineage>
        <taxon>Bacteria</taxon>
        <taxon>Pseudomonadati</taxon>
        <taxon>Campylobacterota</taxon>
        <taxon>Epsilonproteobacteria</taxon>
        <taxon>Campylobacterales</taxon>
        <taxon>Campylobacteraceae</taxon>
        <taxon>Campylobacter</taxon>
    </lineage>
</organism>
<reference evidence="1" key="1">
    <citation type="submission" date="2022-08" db="EMBL/GenBank/DDBJ databases">
        <authorList>
            <person name="Wang H."/>
        </authorList>
    </citation>
    <scope>NUCLEOTIDE SEQUENCE</scope>
    <source>
        <strain evidence="1">PS10</strain>
    </source>
</reference>
<name>A0ABT7HPU4_9BACT</name>
<reference evidence="1" key="2">
    <citation type="journal article" date="2023" name="Microorganisms">
        <title>Isolation and Genomic Characteristics of Cat-Borne Campylobacter felis sp. nov. and Sheep-Borne Campylobacter ovis sp. nov.</title>
        <authorList>
            <person name="Wang H."/>
            <person name="Li Y."/>
            <person name="Gu Y."/>
            <person name="Zhou G."/>
            <person name="Chen X."/>
            <person name="Zhang X."/>
            <person name="Shao Z."/>
            <person name="Zhang J."/>
            <person name="Zhang M."/>
        </authorList>
    </citation>
    <scope>NUCLEOTIDE SEQUENCE</scope>
    <source>
        <strain evidence="1">PS10</strain>
    </source>
</reference>
<evidence type="ECO:0008006" key="3">
    <source>
        <dbReference type="Google" id="ProtNLM"/>
    </source>
</evidence>
<protein>
    <recommendedName>
        <fullName evidence="3">PIN domain-containing protein</fullName>
    </recommendedName>
</protein>
<dbReference type="RefSeq" id="WP_284937340.1">
    <property type="nucleotide sequence ID" value="NZ_JANURM010000003.1"/>
</dbReference>
<proteinExistence type="predicted"/>
<sequence length="308" mass="35588">MHTKDNLNNSLNRFQKIISNRKIYIDTSSLLNFAFERWLNRYLPILEQENKCLTILPKVYDELKLNINNNDLNLATTTKNVIKILSDLENKLLVKFEQSDLEKTNANYFNDFFLKAKSQDYLLITNDYDIYKNICCYIGVYRINKNSDMSKFGDDDISKIDSRILRLNQSAFKISKTIISSDDVVNKISKIPTKGSTVYDENKNAILILDEISAGGEGIIYSTNTEYVAKIYKKEHNTQHKFQKLKLMLDTPFDCFGVCYPTSLIYNTNSKSEFVGYLMPKANGTELQKSIFIKPLFEKNTKIGTELI</sequence>
<evidence type="ECO:0000313" key="1">
    <source>
        <dbReference type="EMBL" id="MDL0088685.1"/>
    </source>
</evidence>
<dbReference type="Proteomes" id="UP001173801">
    <property type="component" value="Unassembled WGS sequence"/>
</dbReference>
<gene>
    <name evidence="1" type="ORF">NYG85_04765</name>
</gene>
<dbReference type="EMBL" id="JANURM010000003">
    <property type="protein sequence ID" value="MDL0088685.1"/>
    <property type="molecule type" value="Genomic_DNA"/>
</dbReference>
<accession>A0ABT7HPU4</accession>
<evidence type="ECO:0000313" key="2">
    <source>
        <dbReference type="Proteomes" id="UP001173801"/>
    </source>
</evidence>